<evidence type="ECO:0000313" key="5">
    <source>
        <dbReference type="EMBL" id="OBJ90402.1"/>
    </source>
</evidence>
<dbReference type="PANTHER" id="PTHR48081:SF30">
    <property type="entry name" value="ACETYL-HYDROLASE LIPR-RELATED"/>
    <property type="match status" value="1"/>
</dbReference>
<evidence type="ECO:0000256" key="3">
    <source>
        <dbReference type="PROSITE-ProRule" id="PRU10038"/>
    </source>
</evidence>
<dbReference type="PROSITE" id="PS01173">
    <property type="entry name" value="LIPASE_GDXG_HIS"/>
    <property type="match status" value="1"/>
</dbReference>
<evidence type="ECO:0000256" key="1">
    <source>
        <dbReference type="ARBA" id="ARBA00010515"/>
    </source>
</evidence>
<gene>
    <name evidence="6" type="ORF">A5636_24575</name>
    <name evidence="5" type="ORF">A5640_24675</name>
</gene>
<comment type="similarity">
    <text evidence="1">Belongs to the 'GDXG' lipolytic enzyme family.</text>
</comment>
<evidence type="ECO:0000313" key="7">
    <source>
        <dbReference type="Proteomes" id="UP000093629"/>
    </source>
</evidence>
<protein>
    <submittedName>
        <fullName evidence="6">Alpha/beta hydrolase</fullName>
    </submittedName>
</protein>
<reference evidence="7 8" key="1">
    <citation type="submission" date="2016-06" db="EMBL/GenBank/DDBJ databases">
        <authorList>
            <person name="Kjaerup R.B."/>
            <person name="Dalgaard T.S."/>
            <person name="Juul-Madsen H.R."/>
        </authorList>
    </citation>
    <scope>NUCLEOTIDE SEQUENCE [LARGE SCALE GENOMIC DNA]</scope>
    <source>
        <strain evidence="6 7">1245139.5</strain>
        <strain evidence="5 8">1276495.2</strain>
    </source>
</reference>
<dbReference type="InterPro" id="IPR050300">
    <property type="entry name" value="GDXG_lipolytic_enzyme"/>
</dbReference>
<evidence type="ECO:0000313" key="6">
    <source>
        <dbReference type="EMBL" id="OBK16756.1"/>
    </source>
</evidence>
<dbReference type="PROSITE" id="PS01174">
    <property type="entry name" value="LIPASE_GDXG_SER"/>
    <property type="match status" value="1"/>
</dbReference>
<dbReference type="AlphaFoldDB" id="A0A1A3N4M5"/>
<dbReference type="Proteomes" id="UP000093629">
    <property type="component" value="Unassembled WGS sequence"/>
</dbReference>
<dbReference type="OrthoDB" id="128186at2"/>
<dbReference type="GeneID" id="98802504"/>
<dbReference type="Pfam" id="PF07859">
    <property type="entry name" value="Abhydrolase_3"/>
    <property type="match status" value="1"/>
</dbReference>
<dbReference type="RefSeq" id="WP_012394814.1">
    <property type="nucleotide sequence ID" value="NZ_LZKS01000132.1"/>
</dbReference>
<dbReference type="InterPro" id="IPR029058">
    <property type="entry name" value="AB_hydrolase_fold"/>
</dbReference>
<keyword evidence="7" id="KW-1185">Reference proteome</keyword>
<keyword evidence="2 6" id="KW-0378">Hydrolase</keyword>
<organism evidence="6 7">
    <name type="scientific">Mycobacterium asiaticum</name>
    <dbReference type="NCBI Taxonomy" id="1790"/>
    <lineage>
        <taxon>Bacteria</taxon>
        <taxon>Bacillati</taxon>
        <taxon>Actinomycetota</taxon>
        <taxon>Actinomycetes</taxon>
        <taxon>Mycobacteriales</taxon>
        <taxon>Mycobacteriaceae</taxon>
        <taxon>Mycobacterium</taxon>
    </lineage>
</organism>
<dbReference type="InterPro" id="IPR033140">
    <property type="entry name" value="Lipase_GDXG_put_SER_AS"/>
</dbReference>
<comment type="caution">
    <text evidence="6">The sequence shown here is derived from an EMBL/GenBank/DDBJ whole genome shotgun (WGS) entry which is preliminary data.</text>
</comment>
<evidence type="ECO:0000256" key="2">
    <source>
        <dbReference type="ARBA" id="ARBA00022801"/>
    </source>
</evidence>
<evidence type="ECO:0000313" key="8">
    <source>
        <dbReference type="Proteomes" id="UP000093925"/>
    </source>
</evidence>
<name>A0A1A3N4M5_MYCAS</name>
<accession>A0A1A3N4M5</accession>
<sequence>MTNTDAADRRPSLASHFVAMTSRNTLRPLSQLIPSSAHGLAVMDRVLRMALVGSRPRRSVAVRTIDTEFAGNQIRGDWITSPAVDPHAVPLLYIHGGAYSMCSPATHRGLLGELASASGRPIFAVRYRLAPRYPFPAAADDALNAYRWLVTGQPSASGERGVAVAGDSAGGQLTMATALGARSDGLPLPDSMLLMSPVLDLTCELARARELRRRDPFASARSAARALDLYVAGADHRNERISVLDADLRSMPPILIQVGGREMLIDDSRHLADRLRSAGSSVEIQVYRGQIHVFQAMFRILPEAREAIHRAGNFLKASAHR</sequence>
<dbReference type="EMBL" id="LZLQ01000059">
    <property type="protein sequence ID" value="OBK16756.1"/>
    <property type="molecule type" value="Genomic_DNA"/>
</dbReference>
<dbReference type="Gene3D" id="3.40.50.1820">
    <property type="entry name" value="alpha/beta hydrolase"/>
    <property type="match status" value="1"/>
</dbReference>
<dbReference type="EMBL" id="LZLM01000010">
    <property type="protein sequence ID" value="OBJ90402.1"/>
    <property type="molecule type" value="Genomic_DNA"/>
</dbReference>
<evidence type="ECO:0000259" key="4">
    <source>
        <dbReference type="Pfam" id="PF07859"/>
    </source>
</evidence>
<feature type="domain" description="Alpha/beta hydrolase fold-3" evidence="4">
    <location>
        <begin position="91"/>
        <end position="295"/>
    </location>
</feature>
<dbReference type="PANTHER" id="PTHR48081">
    <property type="entry name" value="AB HYDROLASE SUPERFAMILY PROTEIN C4A8.06C"/>
    <property type="match status" value="1"/>
</dbReference>
<dbReference type="GO" id="GO:0004806">
    <property type="term" value="F:triacylglycerol lipase activity"/>
    <property type="evidence" value="ECO:0007669"/>
    <property type="project" value="TreeGrafter"/>
</dbReference>
<dbReference type="InterPro" id="IPR013094">
    <property type="entry name" value="AB_hydrolase_3"/>
</dbReference>
<dbReference type="SUPFAM" id="SSF53474">
    <property type="entry name" value="alpha/beta-Hydrolases"/>
    <property type="match status" value="1"/>
</dbReference>
<feature type="active site" evidence="3">
    <location>
        <position position="168"/>
    </location>
</feature>
<proteinExistence type="inferred from homology"/>
<dbReference type="InterPro" id="IPR002168">
    <property type="entry name" value="Lipase_GDXG_HIS_AS"/>
</dbReference>
<dbReference type="Proteomes" id="UP000093925">
    <property type="component" value="Unassembled WGS sequence"/>
</dbReference>